<name>A0A6J4V1H6_9BACT</name>
<feature type="non-terminal residue" evidence="2">
    <location>
        <position position="84"/>
    </location>
</feature>
<organism evidence="2">
    <name type="scientific">uncultured Thermomicrobiales bacterium</name>
    <dbReference type="NCBI Taxonomy" id="1645740"/>
    <lineage>
        <taxon>Bacteria</taxon>
        <taxon>Pseudomonadati</taxon>
        <taxon>Thermomicrobiota</taxon>
        <taxon>Thermomicrobia</taxon>
        <taxon>Thermomicrobiales</taxon>
        <taxon>environmental samples</taxon>
    </lineage>
</organism>
<feature type="region of interest" description="Disordered" evidence="1">
    <location>
        <begin position="22"/>
        <end position="54"/>
    </location>
</feature>
<gene>
    <name evidence="2" type="ORF">AVDCRST_MAG73-4248</name>
</gene>
<dbReference type="AlphaFoldDB" id="A0A6J4V1H6"/>
<protein>
    <submittedName>
        <fullName evidence="2">Uncharacterized protein</fullName>
    </submittedName>
</protein>
<proteinExistence type="predicted"/>
<dbReference type="EMBL" id="CADCWE010000271">
    <property type="protein sequence ID" value="CAA9566680.1"/>
    <property type="molecule type" value="Genomic_DNA"/>
</dbReference>
<evidence type="ECO:0000313" key="2">
    <source>
        <dbReference type="EMBL" id="CAA9566680.1"/>
    </source>
</evidence>
<feature type="non-terminal residue" evidence="2">
    <location>
        <position position="1"/>
    </location>
</feature>
<sequence length="84" mass="9776">WRRRFNLSVRCWCFPVSLWRNSGCSTSARGSTSDSISSARRSSPRWHGKNTNGDSCCWKAFGRWSRSPAWSAKRWSENRPAHNR</sequence>
<accession>A0A6J4V1H6</accession>
<evidence type="ECO:0000256" key="1">
    <source>
        <dbReference type="SAM" id="MobiDB-lite"/>
    </source>
</evidence>
<reference evidence="2" key="1">
    <citation type="submission" date="2020-02" db="EMBL/GenBank/DDBJ databases">
        <authorList>
            <person name="Meier V. D."/>
        </authorList>
    </citation>
    <scope>NUCLEOTIDE SEQUENCE</scope>
    <source>
        <strain evidence="2">AVDCRST_MAG73</strain>
    </source>
</reference>
<feature type="compositionally biased region" description="Low complexity" evidence="1">
    <location>
        <begin position="25"/>
        <end position="41"/>
    </location>
</feature>